<evidence type="ECO:0000313" key="15">
    <source>
        <dbReference type="Proteomes" id="UP001652504"/>
    </source>
</evidence>
<accession>A0ABT3AA19</accession>
<dbReference type="Pfam" id="PF07715">
    <property type="entry name" value="Plug"/>
    <property type="match status" value="1"/>
</dbReference>
<dbReference type="InterPro" id="IPR039426">
    <property type="entry name" value="TonB-dep_rcpt-like"/>
</dbReference>
<keyword evidence="6 8" id="KW-0472">Membrane</keyword>
<dbReference type="Gene3D" id="2.40.170.20">
    <property type="entry name" value="TonB-dependent receptor, beta-barrel domain"/>
    <property type="match status" value="1"/>
</dbReference>
<evidence type="ECO:0000256" key="9">
    <source>
        <dbReference type="RuleBase" id="RU003357"/>
    </source>
</evidence>
<evidence type="ECO:0000256" key="6">
    <source>
        <dbReference type="ARBA" id="ARBA00023136"/>
    </source>
</evidence>
<dbReference type="EMBL" id="JAOWKX010000006">
    <property type="protein sequence ID" value="MCV2885518.1"/>
    <property type="molecule type" value="Genomic_DNA"/>
</dbReference>
<reference evidence="14 15" key="1">
    <citation type="submission" date="2022-10" db="EMBL/GenBank/DDBJ databases">
        <title>Aestuariibacter sp. AA17 isolated from Montipora capitata coral fragment.</title>
        <authorList>
            <person name="Emsley S.A."/>
            <person name="Pfannmuller K.M."/>
            <person name="Loughran R.M."/>
            <person name="Shlafstein M."/>
            <person name="Papke E."/>
            <person name="Saw J.H."/>
            <person name="Ushijima B."/>
            <person name="Videau P."/>
        </authorList>
    </citation>
    <scope>NUCLEOTIDE SEQUENCE [LARGE SCALE GENOMIC DNA]</scope>
    <source>
        <strain evidence="14 15">AA17</strain>
    </source>
</reference>
<comment type="subcellular location">
    <subcellularLocation>
        <location evidence="1 8">Cell outer membrane</location>
        <topology evidence="1 8">Multi-pass membrane protein</topology>
    </subcellularLocation>
</comment>
<dbReference type="Proteomes" id="UP001652504">
    <property type="component" value="Unassembled WGS sequence"/>
</dbReference>
<dbReference type="NCBIfam" id="TIGR01782">
    <property type="entry name" value="TonB-Xanth-Caul"/>
    <property type="match status" value="1"/>
</dbReference>
<dbReference type="InterPro" id="IPR000531">
    <property type="entry name" value="Beta-barrel_TonB"/>
</dbReference>
<dbReference type="SUPFAM" id="SSF56935">
    <property type="entry name" value="Porins"/>
    <property type="match status" value="1"/>
</dbReference>
<dbReference type="PROSITE" id="PS52016">
    <property type="entry name" value="TONB_DEPENDENT_REC_3"/>
    <property type="match status" value="1"/>
</dbReference>
<keyword evidence="15" id="KW-1185">Reference proteome</keyword>
<keyword evidence="4 8" id="KW-0812">Transmembrane</keyword>
<feature type="signal peptide" evidence="11">
    <location>
        <begin position="1"/>
        <end position="39"/>
    </location>
</feature>
<feature type="domain" description="TonB-dependent receptor-like beta-barrel" evidence="12">
    <location>
        <begin position="447"/>
        <end position="978"/>
    </location>
</feature>
<evidence type="ECO:0000256" key="2">
    <source>
        <dbReference type="ARBA" id="ARBA00022448"/>
    </source>
</evidence>
<dbReference type="Gene3D" id="2.170.130.10">
    <property type="entry name" value="TonB-dependent receptor, plug domain"/>
    <property type="match status" value="1"/>
</dbReference>
<evidence type="ECO:0000256" key="4">
    <source>
        <dbReference type="ARBA" id="ARBA00022692"/>
    </source>
</evidence>
<feature type="region of interest" description="Disordered" evidence="10">
    <location>
        <begin position="429"/>
        <end position="448"/>
    </location>
</feature>
<proteinExistence type="inferred from homology"/>
<keyword evidence="11" id="KW-0732">Signal</keyword>
<comment type="similarity">
    <text evidence="8 9">Belongs to the TonB-dependent receptor family.</text>
</comment>
<evidence type="ECO:0000259" key="13">
    <source>
        <dbReference type="Pfam" id="PF07715"/>
    </source>
</evidence>
<dbReference type="RefSeq" id="WP_263712805.1">
    <property type="nucleotide sequence ID" value="NZ_JAOWKX010000006.1"/>
</dbReference>
<dbReference type="PANTHER" id="PTHR40980">
    <property type="entry name" value="PLUG DOMAIN-CONTAINING PROTEIN"/>
    <property type="match status" value="1"/>
</dbReference>
<dbReference type="InterPro" id="IPR010104">
    <property type="entry name" value="TonB_rcpt_bac"/>
</dbReference>
<feature type="chain" id="PRO_5046192189" evidence="11">
    <location>
        <begin position="40"/>
        <end position="1013"/>
    </location>
</feature>
<protein>
    <submittedName>
        <fullName evidence="14">TonB-dependent receptor</fullName>
    </submittedName>
</protein>
<dbReference type="Pfam" id="PF00593">
    <property type="entry name" value="TonB_dep_Rec_b-barrel"/>
    <property type="match status" value="1"/>
</dbReference>
<feature type="domain" description="TonB-dependent receptor plug" evidence="13">
    <location>
        <begin position="72"/>
        <end position="175"/>
    </location>
</feature>
<dbReference type="PANTHER" id="PTHR40980:SF3">
    <property type="entry name" value="TONB-DEPENDENT RECEPTOR-LIKE BETA-BARREL DOMAIN-CONTAINING PROTEIN"/>
    <property type="match status" value="1"/>
</dbReference>
<gene>
    <name evidence="14" type="ORF">OE749_12510</name>
</gene>
<keyword evidence="3 8" id="KW-1134">Transmembrane beta strand</keyword>
<comment type="caution">
    <text evidence="14">The sequence shown here is derived from an EMBL/GenBank/DDBJ whole genome shotgun (WGS) entry which is preliminary data.</text>
</comment>
<evidence type="ECO:0000313" key="14">
    <source>
        <dbReference type="EMBL" id="MCV2885518.1"/>
    </source>
</evidence>
<keyword evidence="5 9" id="KW-0798">TonB box</keyword>
<sequence>MASSTIKSKHLCRTFNFARSRISLALLAALSTTTLPAYTQEAEQANDDELVETIEVRGIRASMAENLAIKRMSNAIVDAITAEDIGKFPDKNVADSLQRVPGIVITRSGGEGSQVSIRGLSEGLTFTQLNGNYIASSPGAPSRSFNFALLPSTMVERVEVFKSSEARLDEGGVGGSIIVHSRKPFNLDANSGSVNVEYTYADVTEDYEPSFSGVYSWKNDDEDIGFLVGYTRQERTNRSLTGDAADGGGIRFATDADSDPDLGVAPAFDVNGNIIPDSTRRFGALKDANGNVYDGVWLPQVVGAQVFKEERIREGTQATIQYAPLDDLTFTFNYFHFSLSQDHTNSRFSMPEWKNSPDFVNNVMTDDSGTIVTGIDYTTGASGTEGNLEFPWISGGYVREKDTSDTFDLEMEYVADDYSLRVNVGHTKAEGGPSESWNAAYKSGEPASRSENGMLRNAANYAGWRLDNQVSLYADPLLLENLQAGIGGDPDPGSTYSSFAISDIEEDYAQIDVDYSVNWGPISQIRVGAKYRESELHREVNNTFFLTPEGVELIASGQLDPKDGPMEDYMYQWIGGMPNFADVLNDQGEQNITGGFNINVMPTINWDKYRDIVTDNYQEYTRRQLELAYDISEEIQAAYLQADYEYGDMRGNIGVRYVETTTTVASTDRIVLLLDDIDDEVYAQTQDVNVSTTSGDQRALDFETLIERDVVNKQWLPSFNFAWDISDNLILRASAAKTMSRPGLGDLGGQESLTYVSEEYAEDRATIRFNPVDVGWSGSGGNKALEPYESIQTDLSLEYYYGEGSGMGIALFNKEVDNFIVPLIITSVRPTEGYTNPSTGDTIVPAGNITVSPFNSVANGSDATSRGIELYVQHNFESGYGFNANYTINDTNQADVSIDGTKVGESALIGSADNQFNLSAYYENDLFSVRASYNRRGKRSLSLHDGLTVYGLPYEQIDVNASYNITESLIFSASVINLTKEESFSQYGDDTDARLRSSNYTGRRIYAGVTYRF</sequence>
<evidence type="ECO:0000256" key="11">
    <source>
        <dbReference type="SAM" id="SignalP"/>
    </source>
</evidence>
<evidence type="ECO:0000256" key="7">
    <source>
        <dbReference type="ARBA" id="ARBA00023237"/>
    </source>
</evidence>
<dbReference type="InterPro" id="IPR037066">
    <property type="entry name" value="Plug_dom_sf"/>
</dbReference>
<evidence type="ECO:0000256" key="8">
    <source>
        <dbReference type="PROSITE-ProRule" id="PRU01360"/>
    </source>
</evidence>
<name>A0ABT3AA19_9ALTE</name>
<evidence type="ECO:0000256" key="3">
    <source>
        <dbReference type="ARBA" id="ARBA00022452"/>
    </source>
</evidence>
<keyword evidence="14" id="KW-0675">Receptor</keyword>
<evidence type="ECO:0000256" key="10">
    <source>
        <dbReference type="SAM" id="MobiDB-lite"/>
    </source>
</evidence>
<keyword evidence="2 8" id="KW-0813">Transport</keyword>
<keyword evidence="7 8" id="KW-0998">Cell outer membrane</keyword>
<evidence type="ECO:0000256" key="5">
    <source>
        <dbReference type="ARBA" id="ARBA00023077"/>
    </source>
</evidence>
<evidence type="ECO:0000259" key="12">
    <source>
        <dbReference type="Pfam" id="PF00593"/>
    </source>
</evidence>
<organism evidence="14 15">
    <name type="scientific">Fluctibacter corallii</name>
    <dbReference type="NCBI Taxonomy" id="2984329"/>
    <lineage>
        <taxon>Bacteria</taxon>
        <taxon>Pseudomonadati</taxon>
        <taxon>Pseudomonadota</taxon>
        <taxon>Gammaproteobacteria</taxon>
        <taxon>Alteromonadales</taxon>
        <taxon>Alteromonadaceae</taxon>
        <taxon>Fluctibacter</taxon>
    </lineage>
</organism>
<dbReference type="InterPro" id="IPR012910">
    <property type="entry name" value="Plug_dom"/>
</dbReference>
<evidence type="ECO:0000256" key="1">
    <source>
        <dbReference type="ARBA" id="ARBA00004571"/>
    </source>
</evidence>
<dbReference type="InterPro" id="IPR036942">
    <property type="entry name" value="Beta-barrel_TonB_sf"/>
</dbReference>